<dbReference type="RefSeq" id="WP_161967373.1">
    <property type="nucleotide sequence ID" value="NZ_NIDE01000004.1"/>
</dbReference>
<protein>
    <submittedName>
        <fullName evidence="5">TPR repeat</fullName>
    </submittedName>
</protein>
<proteinExistence type="predicted"/>
<dbReference type="SUPFAM" id="SSF48452">
    <property type="entry name" value="TPR-like"/>
    <property type="match status" value="1"/>
</dbReference>
<evidence type="ECO:0000256" key="3">
    <source>
        <dbReference type="PROSITE-ProRule" id="PRU00339"/>
    </source>
</evidence>
<evidence type="ECO:0000313" key="5">
    <source>
        <dbReference type="EMBL" id="OWK43255.1"/>
    </source>
</evidence>
<evidence type="ECO:0000256" key="2">
    <source>
        <dbReference type="ARBA" id="ARBA00022803"/>
    </source>
</evidence>
<evidence type="ECO:0000256" key="4">
    <source>
        <dbReference type="SAM" id="Coils"/>
    </source>
</evidence>
<dbReference type="InterPro" id="IPR050498">
    <property type="entry name" value="Ycf3"/>
</dbReference>
<dbReference type="PANTHER" id="PTHR44858">
    <property type="entry name" value="TETRATRICOPEPTIDE REPEAT PROTEIN 6"/>
    <property type="match status" value="1"/>
</dbReference>
<dbReference type="GO" id="GO:0009279">
    <property type="term" value="C:cell outer membrane"/>
    <property type="evidence" value="ECO:0007669"/>
    <property type="project" value="TreeGrafter"/>
</dbReference>
<dbReference type="EMBL" id="NIDE01000004">
    <property type="protein sequence ID" value="OWK43255.1"/>
    <property type="molecule type" value="Genomic_DNA"/>
</dbReference>
<evidence type="ECO:0000313" key="6">
    <source>
        <dbReference type="Proteomes" id="UP000214646"/>
    </source>
</evidence>
<reference evidence="6" key="1">
    <citation type="submission" date="2017-06" db="EMBL/GenBank/DDBJ databases">
        <title>Genome analysis of Fimbriiglobus ruber SP5, the first member of the order Planctomycetales with confirmed chitinolytic capability.</title>
        <authorList>
            <person name="Ravin N.V."/>
            <person name="Rakitin A.L."/>
            <person name="Ivanova A.A."/>
            <person name="Beletsky A.V."/>
            <person name="Kulichevskaya I.S."/>
            <person name="Mardanov A.V."/>
            <person name="Dedysh S.N."/>
        </authorList>
    </citation>
    <scope>NUCLEOTIDE SEQUENCE [LARGE SCALE GENOMIC DNA]</scope>
    <source>
        <strain evidence="6">SP5</strain>
    </source>
</reference>
<keyword evidence="1" id="KW-0677">Repeat</keyword>
<name>A0A225E3J3_9BACT</name>
<dbReference type="Gene3D" id="1.25.40.10">
    <property type="entry name" value="Tetratricopeptide repeat domain"/>
    <property type="match status" value="1"/>
</dbReference>
<dbReference type="Pfam" id="PF13432">
    <property type="entry name" value="TPR_16"/>
    <property type="match status" value="1"/>
</dbReference>
<dbReference type="PANTHER" id="PTHR44858:SF1">
    <property type="entry name" value="UDP-N-ACETYLGLUCOSAMINE--PEPTIDE N-ACETYLGLUCOSAMINYLTRANSFERASE SPINDLY-RELATED"/>
    <property type="match status" value="1"/>
</dbReference>
<dbReference type="GO" id="GO:0046813">
    <property type="term" value="P:receptor-mediated virion attachment to host cell"/>
    <property type="evidence" value="ECO:0007669"/>
    <property type="project" value="TreeGrafter"/>
</dbReference>
<keyword evidence="2 3" id="KW-0802">TPR repeat</keyword>
<keyword evidence="4" id="KW-0175">Coiled coil</keyword>
<feature type="repeat" description="TPR" evidence="3">
    <location>
        <begin position="123"/>
        <end position="156"/>
    </location>
</feature>
<keyword evidence="6" id="KW-1185">Reference proteome</keyword>
<gene>
    <name evidence="5" type="ORF">FRUB_02854</name>
</gene>
<organism evidence="5 6">
    <name type="scientific">Fimbriiglobus ruber</name>
    <dbReference type="NCBI Taxonomy" id="1908690"/>
    <lineage>
        <taxon>Bacteria</taxon>
        <taxon>Pseudomonadati</taxon>
        <taxon>Planctomycetota</taxon>
        <taxon>Planctomycetia</taxon>
        <taxon>Gemmatales</taxon>
        <taxon>Gemmataceae</taxon>
        <taxon>Fimbriiglobus</taxon>
    </lineage>
</organism>
<comment type="caution">
    <text evidence="5">The sequence shown here is derived from an EMBL/GenBank/DDBJ whole genome shotgun (WGS) entry which is preliminary data.</text>
</comment>
<dbReference type="AlphaFoldDB" id="A0A225E3J3"/>
<dbReference type="Proteomes" id="UP000214646">
    <property type="component" value="Unassembled WGS sequence"/>
</dbReference>
<dbReference type="PROSITE" id="PS50005">
    <property type="entry name" value="TPR"/>
    <property type="match status" value="1"/>
</dbReference>
<dbReference type="InterPro" id="IPR011990">
    <property type="entry name" value="TPR-like_helical_dom_sf"/>
</dbReference>
<dbReference type="SMART" id="SM00028">
    <property type="entry name" value="TPR"/>
    <property type="match status" value="6"/>
</dbReference>
<sequence>MAVGVVVLAAVWGFGREGWAYWQERSAKTALEDENLDEASRHIGLALRVRSGRVSTNFLAARIDRARREYAEAEQHLVRCKELGGMTEPLQMEWLLLRCEKGDVDELAPGLLAAVEQNHPESPAILEAMALVYMRQARYHEAKQALNKWVELAPKSSRARDWRGWVYNQLDERGPGIEDYSRALELRPTLSAVRLRLAQLLIDSSRHLEALPHLERLHAEQPDDPDVMVGLAACRAIELKTPDARQLLDRVLAAHPNHFGALVLYGDLERQEERYAEAERWLRKALEQKPRDPTARYSLHLVLLAQPARQKDAEEERVRWEQDRDSVIRLGRLLRTELVDHPNDPDLAAEAGELLIQVGEEQRGLVWLNKALAIDPRHLPSHKSLLAYYEKIHDATRAAAHRQFLSGAGK</sequence>
<dbReference type="OrthoDB" id="262609at2"/>
<dbReference type="InterPro" id="IPR019734">
    <property type="entry name" value="TPR_rpt"/>
</dbReference>
<evidence type="ECO:0000256" key="1">
    <source>
        <dbReference type="ARBA" id="ARBA00022737"/>
    </source>
</evidence>
<feature type="coiled-coil region" evidence="4">
    <location>
        <begin position="56"/>
        <end position="83"/>
    </location>
</feature>
<accession>A0A225E3J3</accession>
<dbReference type="Pfam" id="PF13181">
    <property type="entry name" value="TPR_8"/>
    <property type="match status" value="1"/>
</dbReference>